<dbReference type="InterPro" id="IPR002109">
    <property type="entry name" value="Glutaredoxin"/>
</dbReference>
<keyword evidence="3" id="KW-1185">Reference proteome</keyword>
<dbReference type="GO" id="GO:0045454">
    <property type="term" value="P:cell redox homeostasis"/>
    <property type="evidence" value="ECO:0007669"/>
    <property type="project" value="TreeGrafter"/>
</dbReference>
<accession>A0A832XG63</accession>
<dbReference type="AlphaFoldDB" id="A0A832XG63"/>
<dbReference type="InterPro" id="IPR051548">
    <property type="entry name" value="Grx-like_ET"/>
</dbReference>
<protein>
    <submittedName>
        <fullName evidence="2">Glutaredoxin family protein</fullName>
    </submittedName>
</protein>
<organism evidence="2 3">
    <name type="scientific">Candidatus Undinarchaeum marinum</name>
    <dbReference type="NCBI Taxonomy" id="2756141"/>
    <lineage>
        <taxon>Archaea</taxon>
        <taxon>Candidatus Undinarchaeota</taxon>
        <taxon>Candidatus Undinarchaeia</taxon>
        <taxon>Candidatus Undinarchaeales</taxon>
        <taxon>Candidatus Undinarchaeaceae</taxon>
        <taxon>Candidatus Undinarchaeum</taxon>
    </lineage>
</organism>
<feature type="domain" description="Glutaredoxin" evidence="1">
    <location>
        <begin position="4"/>
        <end position="58"/>
    </location>
</feature>
<reference evidence="2 3" key="1">
    <citation type="journal article" name="Nat. Commun.">
        <title>Undinarchaeota illuminate DPANN phylogeny and the impact of gene transfer on archaeal evolution.</title>
        <authorList>
            <person name="Dombrowski N."/>
            <person name="Williams T.A."/>
            <person name="Sun J."/>
            <person name="Woodcroft B.J."/>
            <person name="Lee J.H."/>
            <person name="Minh B.Q."/>
            <person name="Rinke C."/>
            <person name="Spang A."/>
        </authorList>
    </citation>
    <scope>NUCLEOTIDE SEQUENCE [LARGE SCALE GENOMIC DNA]</scope>
    <source>
        <strain evidence="2">MAG_bin17</strain>
    </source>
</reference>
<evidence type="ECO:0000313" key="2">
    <source>
        <dbReference type="EMBL" id="HIJ99843.1"/>
    </source>
</evidence>
<dbReference type="Pfam" id="PF00462">
    <property type="entry name" value="Glutaredoxin"/>
    <property type="match status" value="1"/>
</dbReference>
<dbReference type="EMBL" id="DVAD01000016">
    <property type="protein sequence ID" value="HIJ99843.1"/>
    <property type="molecule type" value="Genomic_DNA"/>
</dbReference>
<dbReference type="PROSITE" id="PS51354">
    <property type="entry name" value="GLUTAREDOXIN_2"/>
    <property type="match status" value="1"/>
</dbReference>
<dbReference type="InterPro" id="IPR036249">
    <property type="entry name" value="Thioredoxin-like_sf"/>
</dbReference>
<dbReference type="GO" id="GO:0009055">
    <property type="term" value="F:electron transfer activity"/>
    <property type="evidence" value="ECO:0007669"/>
    <property type="project" value="TreeGrafter"/>
</dbReference>
<dbReference type="CDD" id="cd02976">
    <property type="entry name" value="NrdH"/>
    <property type="match status" value="1"/>
</dbReference>
<evidence type="ECO:0000259" key="1">
    <source>
        <dbReference type="Pfam" id="PF00462"/>
    </source>
</evidence>
<dbReference type="Gene3D" id="3.40.30.10">
    <property type="entry name" value="Glutaredoxin"/>
    <property type="match status" value="1"/>
</dbReference>
<dbReference type="SUPFAM" id="SSF52833">
    <property type="entry name" value="Thioredoxin-like"/>
    <property type="match status" value="1"/>
</dbReference>
<proteinExistence type="predicted"/>
<dbReference type="PANTHER" id="PTHR34386">
    <property type="entry name" value="GLUTAREDOXIN"/>
    <property type="match status" value="1"/>
</dbReference>
<gene>
    <name evidence="2" type="ORF">H1011_03440</name>
</gene>
<comment type="caution">
    <text evidence="2">The sequence shown here is derived from an EMBL/GenBank/DDBJ whole genome shotgun (WGS) entry which is preliminary data.</text>
</comment>
<name>A0A832XG63_9ARCH</name>
<sequence length="92" mass="10467">MIKVKIYTTPTCAYCTSAKEFFDKNDIKYEAIDITKDAEGMKWMQERSFQGVPVIVLGEGDKEEILQGFNEEVQAQIEEELGMRSDSDKGYG</sequence>
<dbReference type="Proteomes" id="UP000604391">
    <property type="component" value="Unassembled WGS sequence"/>
</dbReference>
<dbReference type="PANTHER" id="PTHR34386:SF1">
    <property type="entry name" value="GLUTAREDOXIN-LIKE PROTEIN NRDH"/>
    <property type="match status" value="1"/>
</dbReference>
<evidence type="ECO:0000313" key="3">
    <source>
        <dbReference type="Proteomes" id="UP000604391"/>
    </source>
</evidence>